<dbReference type="GO" id="GO:0016020">
    <property type="term" value="C:membrane"/>
    <property type="evidence" value="ECO:0007669"/>
    <property type="project" value="UniProtKB-SubCell"/>
</dbReference>
<organism evidence="11 12">
    <name type="scientific">Clytia hemisphaerica</name>
    <dbReference type="NCBI Taxonomy" id="252671"/>
    <lineage>
        <taxon>Eukaryota</taxon>
        <taxon>Metazoa</taxon>
        <taxon>Cnidaria</taxon>
        <taxon>Hydrozoa</taxon>
        <taxon>Hydroidolina</taxon>
        <taxon>Leptothecata</taxon>
        <taxon>Obeliida</taxon>
        <taxon>Clytiidae</taxon>
        <taxon>Clytia</taxon>
    </lineage>
</organism>
<evidence type="ECO:0000259" key="10">
    <source>
        <dbReference type="PROSITE" id="PS50261"/>
    </source>
</evidence>
<dbReference type="PROSITE" id="PS50221">
    <property type="entry name" value="GAIN_B"/>
    <property type="match status" value="1"/>
</dbReference>
<dbReference type="SMART" id="SM00303">
    <property type="entry name" value="GPS"/>
    <property type="match status" value="1"/>
</dbReference>
<evidence type="ECO:0000313" key="11">
    <source>
        <dbReference type="EnsemblMetazoa" id="CLYHEMP006839.1"/>
    </source>
</evidence>
<dbReference type="GeneID" id="136819521"/>
<dbReference type="PANTHER" id="PTHR47767">
    <property type="entry name" value="ADHESION G PROTEIN-COUPLED RECEPTOR G7"/>
    <property type="match status" value="1"/>
</dbReference>
<dbReference type="RefSeq" id="XP_066931857.1">
    <property type="nucleotide sequence ID" value="XM_067075756.1"/>
</dbReference>
<evidence type="ECO:0000256" key="1">
    <source>
        <dbReference type="ARBA" id="ARBA00004141"/>
    </source>
</evidence>
<feature type="transmembrane region" description="Helical" evidence="7">
    <location>
        <begin position="924"/>
        <end position="947"/>
    </location>
</feature>
<dbReference type="PROSITE" id="PS50261">
    <property type="entry name" value="G_PROTEIN_RECEP_F2_4"/>
    <property type="match status" value="1"/>
</dbReference>
<dbReference type="InterPro" id="IPR046338">
    <property type="entry name" value="GAIN_dom_sf"/>
</dbReference>
<feature type="domain" description="G-protein coupled receptors family 2 profile 2" evidence="10">
    <location>
        <begin position="922"/>
        <end position="1162"/>
    </location>
</feature>
<evidence type="ECO:0000256" key="3">
    <source>
        <dbReference type="ARBA" id="ARBA00022989"/>
    </source>
</evidence>
<dbReference type="PRINTS" id="PR02001">
    <property type="entry name" value="GCR1CAMPR"/>
</dbReference>
<keyword evidence="8" id="KW-0732">Signal</keyword>
<feature type="transmembrane region" description="Helical" evidence="7">
    <location>
        <begin position="1138"/>
        <end position="1160"/>
    </location>
</feature>
<reference evidence="11" key="1">
    <citation type="submission" date="2021-01" db="UniProtKB">
        <authorList>
            <consortium name="EnsemblMetazoa"/>
        </authorList>
    </citation>
    <scope>IDENTIFICATION</scope>
</reference>
<dbReference type="OrthoDB" id="283575at2759"/>
<keyword evidence="5" id="KW-1015">Disulfide bond</keyword>
<keyword evidence="3 7" id="KW-1133">Transmembrane helix</keyword>
<dbReference type="EnsemblMetazoa" id="CLYHEMT006839.1">
    <property type="protein sequence ID" value="CLYHEMP006839.1"/>
    <property type="gene ID" value="CLYHEMG006839"/>
</dbReference>
<dbReference type="GO" id="GO:0007166">
    <property type="term" value="P:cell surface receptor signaling pathway"/>
    <property type="evidence" value="ECO:0007669"/>
    <property type="project" value="InterPro"/>
</dbReference>
<dbReference type="Proteomes" id="UP000594262">
    <property type="component" value="Unplaced"/>
</dbReference>
<accession>A0A7M5UZM8</accession>
<dbReference type="InterPro" id="IPR057244">
    <property type="entry name" value="GAIN_B"/>
</dbReference>
<dbReference type="SUPFAM" id="SSF81321">
    <property type="entry name" value="Family A G protein-coupled receptor-like"/>
    <property type="match status" value="1"/>
</dbReference>
<feature type="transmembrane region" description="Helical" evidence="7">
    <location>
        <begin position="1027"/>
        <end position="1047"/>
    </location>
</feature>
<feature type="transmembrane region" description="Helical" evidence="7">
    <location>
        <begin position="1067"/>
        <end position="1093"/>
    </location>
</feature>
<feature type="region of interest" description="Disordered" evidence="6">
    <location>
        <begin position="1187"/>
        <end position="1207"/>
    </location>
</feature>
<evidence type="ECO:0000259" key="9">
    <source>
        <dbReference type="PROSITE" id="PS50221"/>
    </source>
</evidence>
<evidence type="ECO:0000256" key="6">
    <source>
        <dbReference type="SAM" id="MobiDB-lite"/>
    </source>
</evidence>
<dbReference type="InterPro" id="IPR022343">
    <property type="entry name" value="GCR1-cAMP_receptor"/>
</dbReference>
<dbReference type="Pfam" id="PF01825">
    <property type="entry name" value="GPS"/>
    <property type="match status" value="1"/>
</dbReference>
<feature type="transmembrane region" description="Helical" evidence="7">
    <location>
        <begin position="959"/>
        <end position="977"/>
    </location>
</feature>
<feature type="chain" id="PRO_5029618162" evidence="8">
    <location>
        <begin position="25"/>
        <end position="1238"/>
    </location>
</feature>
<evidence type="ECO:0000256" key="8">
    <source>
        <dbReference type="SAM" id="SignalP"/>
    </source>
</evidence>
<dbReference type="Pfam" id="PF00002">
    <property type="entry name" value="7tm_2"/>
    <property type="match status" value="1"/>
</dbReference>
<evidence type="ECO:0000256" key="2">
    <source>
        <dbReference type="ARBA" id="ARBA00022692"/>
    </source>
</evidence>
<proteinExistence type="predicted"/>
<dbReference type="Gene3D" id="2.60.220.50">
    <property type="match status" value="1"/>
</dbReference>
<protein>
    <submittedName>
        <fullName evidence="11">Uncharacterized protein</fullName>
    </submittedName>
</protein>
<sequence length="1238" mass="139854">MKTVFWFITLTVGITQILIPQAYGVSQVPFPSYTVILPTTYSKDNAFLVLEPIIYKLFKYDQSVINNLHEYNVTVSKVYTRRPGAGTPEGHGDTELLKCRIVNGKPTSSIEGICLDGKTLKTTDDFNPPADQELTLQLDAKIKRDGIEKPFQIFIEIKPECKAKKDMAIHIKTNCLPEKDKESRKKGRKMSRQIFSSGVEYATEFEIDAKFHNQFIVLTTVKLLQGNLGTSNEVSLSIDAIGLDDKVINLTTRLRVSRQDIYVKMDIFITVKAKAIAIFMEKQDGKAYSPVEIEYYGFEDFCKKDTACYQEFTLWETYLDRVNLDQCSDNNGVPDLAKLYGRCIEKSKVQTKASFRAFVSSMPSSQLKEGMGMTIECNTHGPIYVPHQIQIERVSKYEEIEQISHTSTWLTGSAKFEDMTYYRCSIRSFYTQYDVQQTDWELVNLTNIHKTKMTFRKATTFESALRNRESHEFGEMENLLKDNIKKMAEQTYPGNQNEFQVINFDKYSLSQLTVYGAYSMMVLSDVIRKQSYGDWLKNVQIMLEKQTVGEKIKNVEIKAYGFCMEKTTAVDGMEGSDTYDWQAMSVTDPPQKQSCKRNVEKNITAKCVVNEDGFYAEMKIDDSECVKEESDINLNELAQVNVTKDNVEKVSSRLRNLTRSSDSFTTQDVESGVTSLENIVSYVASSGKVADDFFQSVDDVLAVQSKTMMKSQTSNATSQRLMNVINKAGGDIAQDPPKTVTKQNYALGGMKISKTSNKDLVAKASSGSSLHLIMGSDAESGMKSDSSIIVPSEITRAIGEASAEEMNFVAVVYRNNVIFQTDSKDQIMSRNILSAQIRGKSVQNTSQPIKMMFKKSTKNHGGKIDQYKCVFWNVSRQGWSTRGLNSFYHKANDMYECHSNHLTNFALLFNAGDVSETDSEILSAITYVGLGLNMAGAVLTLLTYIIFPILREHVPPKILMNLCAALIMLSIIFLVGAERDNKTKISCEIASFLLQYTILAVFCWSAIEGFHSVRGLVFPMKTDIRGFITKAIPIGWGLPLLFTGIGFGIWKDEYIGDTRCVVSGRPFYVTVLIPIVFTILFNIVSLVAIMLSLKGSSEKYTTHALTPRQRARIITAFMILFGLTWVFGFLVINNDRVVFQYLFCIISTMQGLYVFIFYGLRNKKVRLFWMALLRGKSPQYIQRANTKQLERKTHKKRANTDDSYSMTTSQNYTLSTAVHNGLKLSQSPPRSENIYTVS</sequence>
<feature type="signal peptide" evidence="8">
    <location>
        <begin position="1"/>
        <end position="24"/>
    </location>
</feature>
<evidence type="ECO:0000256" key="7">
    <source>
        <dbReference type="SAM" id="Phobius"/>
    </source>
</evidence>
<evidence type="ECO:0000256" key="5">
    <source>
        <dbReference type="ARBA" id="ARBA00023157"/>
    </source>
</evidence>
<comment type="subcellular location">
    <subcellularLocation>
        <location evidence="1">Membrane</location>
        <topology evidence="1">Multi-pass membrane protein</topology>
    </subcellularLocation>
</comment>
<keyword evidence="2 7" id="KW-0812">Transmembrane</keyword>
<evidence type="ECO:0000256" key="4">
    <source>
        <dbReference type="ARBA" id="ARBA00023136"/>
    </source>
</evidence>
<dbReference type="Gene3D" id="1.20.1070.10">
    <property type="entry name" value="Rhodopsin 7-helix transmembrane proteins"/>
    <property type="match status" value="1"/>
</dbReference>
<feature type="transmembrane region" description="Helical" evidence="7">
    <location>
        <begin position="989"/>
        <end position="1007"/>
    </location>
</feature>
<name>A0A7M5UZM8_9CNID</name>
<evidence type="ECO:0000313" key="12">
    <source>
        <dbReference type="Proteomes" id="UP000594262"/>
    </source>
</evidence>
<dbReference type="InterPro" id="IPR000203">
    <property type="entry name" value="GPS"/>
</dbReference>
<dbReference type="InterPro" id="IPR000832">
    <property type="entry name" value="GPCR_2_secretin-like"/>
</dbReference>
<dbReference type="CDD" id="cd15040">
    <property type="entry name" value="7tmB2_Adhesion"/>
    <property type="match status" value="1"/>
</dbReference>
<feature type="domain" description="GAIN-B" evidence="9">
    <location>
        <begin position="736"/>
        <end position="915"/>
    </location>
</feature>
<dbReference type="GO" id="GO:0004930">
    <property type="term" value="F:G protein-coupled receptor activity"/>
    <property type="evidence" value="ECO:0007669"/>
    <property type="project" value="InterPro"/>
</dbReference>
<dbReference type="InterPro" id="IPR017981">
    <property type="entry name" value="GPCR_2-like_7TM"/>
</dbReference>
<dbReference type="AlphaFoldDB" id="A0A7M5UZM8"/>
<feature type="transmembrane region" description="Helical" evidence="7">
    <location>
        <begin position="1113"/>
        <end position="1132"/>
    </location>
</feature>
<keyword evidence="4 7" id="KW-0472">Membrane</keyword>
<dbReference type="InterPro" id="IPR053066">
    <property type="entry name" value="ADGR_G7"/>
</dbReference>
<keyword evidence="12" id="KW-1185">Reference proteome</keyword>